<protein>
    <recommendedName>
        <fullName evidence="1">Pyrrolysine biosynthesis protein PylD N-terminal domain-containing protein</fullName>
    </recommendedName>
</protein>
<dbReference type="Proteomes" id="UP000216052">
    <property type="component" value="Chromosome"/>
</dbReference>
<dbReference type="RefSeq" id="WP_093794128.1">
    <property type="nucleotide sequence ID" value="NZ_CP155571.1"/>
</dbReference>
<evidence type="ECO:0000259" key="1">
    <source>
        <dbReference type="Pfam" id="PF21455"/>
    </source>
</evidence>
<sequence>MTRLKEKDIQKVVTRLAQYDAELISKTGYSLRSIATRAADRDLNTTLVAQPKIAVIPITSGQGIIGGFSETVAGILEYLGFSTFITKNYDIAGITEAVQGGAEVLFAADDNKFVAINLKTGAIADNSKATGKGYVTALDRMCNGLGEKHVLIIGAGAVGRGASGLIAKLGGLVSIYDISITASQVLVDELRRQGYPAKVETDLDYALSKHRVIVDASPAGNIIRPEYITEHTIIAAPGIPLGVPEEHRGRILHDPLQIGVATMCFEVI</sequence>
<proteinExistence type="predicted"/>
<feature type="domain" description="Pyrrolysine biosynthesis protein PylD N-terminal" evidence="1">
    <location>
        <begin position="9"/>
        <end position="123"/>
    </location>
</feature>
<keyword evidence="3" id="KW-1185">Reference proteome</keyword>
<dbReference type="InterPro" id="IPR036291">
    <property type="entry name" value="NAD(P)-bd_dom_sf"/>
</dbReference>
<dbReference type="SUPFAM" id="SSF51735">
    <property type="entry name" value="NAD(P)-binding Rossmann-fold domains"/>
    <property type="match status" value="1"/>
</dbReference>
<dbReference type="Gene3D" id="3.40.50.12150">
    <property type="match status" value="1"/>
</dbReference>
<dbReference type="EMBL" id="CP155571">
    <property type="protein sequence ID" value="XFO73847.1"/>
    <property type="molecule type" value="Genomic_DNA"/>
</dbReference>
<name>A0ABZ3J628_SPOA4</name>
<reference evidence="2" key="1">
    <citation type="submission" date="2024-05" db="EMBL/GenBank/DDBJ databases">
        <title>Isolation and characterization of Sporomusa carbonis sp. nov., a carboxydotrophic hydrogenogen in the genus of Sporomusa isolated from a charcoal burning pile.</title>
        <authorList>
            <person name="Boeer T."/>
            <person name="Rosenbaum F."/>
            <person name="Eysell L."/>
            <person name="Mueller V."/>
            <person name="Daniel R."/>
            <person name="Poehlein A."/>
        </authorList>
    </citation>
    <scope>NUCLEOTIDE SEQUENCE [LARGE SCALE GENOMIC DNA]</scope>
    <source>
        <strain evidence="2">DSM 3132</strain>
    </source>
</reference>
<dbReference type="InterPro" id="IPR023914">
    <property type="entry name" value="Pyrrolys_PylD"/>
</dbReference>
<dbReference type="Pfam" id="PF21455">
    <property type="entry name" value="PylD_N"/>
    <property type="match status" value="1"/>
</dbReference>
<dbReference type="Gene3D" id="3.40.50.720">
    <property type="entry name" value="NAD(P)-binding Rossmann-like Domain"/>
    <property type="match status" value="1"/>
</dbReference>
<gene>
    <name evidence="2" type="ORF">SPACI_039540</name>
</gene>
<dbReference type="NCBIfam" id="TIGR03911">
    <property type="entry name" value="pyrrolys_PylD"/>
    <property type="match status" value="1"/>
</dbReference>
<evidence type="ECO:0000313" key="2">
    <source>
        <dbReference type="EMBL" id="XFO73847.1"/>
    </source>
</evidence>
<accession>A0ABZ3J628</accession>
<evidence type="ECO:0000313" key="3">
    <source>
        <dbReference type="Proteomes" id="UP000216052"/>
    </source>
</evidence>
<dbReference type="InterPro" id="IPR048757">
    <property type="entry name" value="PylD_N"/>
</dbReference>
<organism evidence="2 3">
    <name type="scientific">Sporomusa acidovorans (strain ATCC 49682 / DSM 3132 / Mol)</name>
    <dbReference type="NCBI Taxonomy" id="1123286"/>
    <lineage>
        <taxon>Bacteria</taxon>
        <taxon>Bacillati</taxon>
        <taxon>Bacillota</taxon>
        <taxon>Negativicutes</taxon>
        <taxon>Selenomonadales</taxon>
        <taxon>Sporomusaceae</taxon>
        <taxon>Sporomusa</taxon>
    </lineage>
</organism>